<accession>A0A1R3HFZ8</accession>
<reference evidence="3" key="1">
    <citation type="submission" date="2013-09" db="EMBL/GenBank/DDBJ databases">
        <title>Corchorus olitorius genome sequencing.</title>
        <authorList>
            <person name="Alam M."/>
            <person name="Haque M.S."/>
            <person name="Islam M.S."/>
            <person name="Emdad E.M."/>
            <person name="Islam M.M."/>
            <person name="Ahmed B."/>
            <person name="Halim A."/>
            <person name="Hossen Q.M.M."/>
            <person name="Hossain M.Z."/>
            <person name="Ahmed R."/>
            <person name="Khan M.M."/>
            <person name="Islam R."/>
            <person name="Rashid M.M."/>
            <person name="Khan S.A."/>
            <person name="Rahman M.S."/>
            <person name="Alam M."/>
            <person name="Yahiya A.S."/>
            <person name="Khan M.S."/>
            <person name="Azam M.S."/>
            <person name="Haque T."/>
            <person name="Lashkar M.Z.H."/>
            <person name="Akhand A.I."/>
            <person name="Morshed G."/>
            <person name="Roy S."/>
            <person name="Uddin K.S."/>
            <person name="Rabeya T."/>
            <person name="Hossain A.S."/>
            <person name="Chowdhury A."/>
            <person name="Snigdha A.R."/>
            <person name="Mortoza M.S."/>
            <person name="Matin S.A."/>
            <person name="Hoque S.M.E."/>
            <person name="Islam M.K."/>
            <person name="Roy D.K."/>
            <person name="Haider R."/>
            <person name="Moosa M.M."/>
            <person name="Elias S.M."/>
            <person name="Hasan A.M."/>
            <person name="Jahan S."/>
            <person name="Shafiuddin M."/>
            <person name="Mahmood N."/>
            <person name="Shommy N.S."/>
        </authorList>
    </citation>
    <scope>NUCLEOTIDE SEQUENCE [LARGE SCALE GENOMIC DNA]</scope>
    <source>
        <strain evidence="3">cv. O-4</strain>
    </source>
</reference>
<name>A0A1R3HFZ8_9ROSI</name>
<feature type="coiled-coil region" evidence="1">
    <location>
        <begin position="14"/>
        <end position="48"/>
    </location>
</feature>
<protein>
    <submittedName>
        <fullName evidence="2">Scaffold attachment factor B2</fullName>
    </submittedName>
</protein>
<evidence type="ECO:0000313" key="3">
    <source>
        <dbReference type="Proteomes" id="UP000187203"/>
    </source>
</evidence>
<comment type="caution">
    <text evidence="2">The sequence shown here is derived from an EMBL/GenBank/DDBJ whole genome shotgun (WGS) entry which is preliminary data.</text>
</comment>
<keyword evidence="3" id="KW-1185">Reference proteome</keyword>
<evidence type="ECO:0000313" key="2">
    <source>
        <dbReference type="EMBL" id="OMO69233.1"/>
    </source>
</evidence>
<evidence type="ECO:0000256" key="1">
    <source>
        <dbReference type="SAM" id="Coils"/>
    </source>
</evidence>
<dbReference type="AlphaFoldDB" id="A0A1R3HFZ8"/>
<dbReference type="Proteomes" id="UP000187203">
    <property type="component" value="Unassembled WGS sequence"/>
</dbReference>
<dbReference type="EMBL" id="AWUE01020256">
    <property type="protein sequence ID" value="OMO69233.1"/>
    <property type="molecule type" value="Genomic_DNA"/>
</dbReference>
<gene>
    <name evidence="2" type="ORF">COLO4_29183</name>
</gene>
<keyword evidence="1" id="KW-0175">Coiled coil</keyword>
<sequence length="53" mass="6228">MEDIVVSLKIKLQRAEDSSEARRLEEECRKLQLEKEKTKREKAELLAETPETV</sequence>
<proteinExistence type="predicted"/>
<organism evidence="2 3">
    <name type="scientific">Corchorus olitorius</name>
    <dbReference type="NCBI Taxonomy" id="93759"/>
    <lineage>
        <taxon>Eukaryota</taxon>
        <taxon>Viridiplantae</taxon>
        <taxon>Streptophyta</taxon>
        <taxon>Embryophyta</taxon>
        <taxon>Tracheophyta</taxon>
        <taxon>Spermatophyta</taxon>
        <taxon>Magnoliopsida</taxon>
        <taxon>eudicotyledons</taxon>
        <taxon>Gunneridae</taxon>
        <taxon>Pentapetalae</taxon>
        <taxon>rosids</taxon>
        <taxon>malvids</taxon>
        <taxon>Malvales</taxon>
        <taxon>Malvaceae</taxon>
        <taxon>Grewioideae</taxon>
        <taxon>Apeibeae</taxon>
        <taxon>Corchorus</taxon>
    </lineage>
</organism>